<evidence type="ECO:0000313" key="1">
    <source>
        <dbReference type="EMBL" id="MTB71703.1"/>
    </source>
</evidence>
<name>A0A6I3IGC4_9MICO</name>
<dbReference type="PIRSF" id="PIRSF028754">
    <property type="entry name" value="UCP028754"/>
    <property type="match status" value="1"/>
</dbReference>
<reference evidence="1 2" key="1">
    <citation type="submission" date="2019-11" db="EMBL/GenBank/DDBJ databases">
        <title>Whole genome sequencing identifies a novel species of the genus Arsenicicoccus isolated from human blood.</title>
        <authorList>
            <person name="Jeong J.H."/>
            <person name="Kweon O.J."/>
            <person name="Kim H.R."/>
            <person name="Kim T.-H."/>
            <person name="Ha S.-M."/>
            <person name="Lee M.-K."/>
        </authorList>
    </citation>
    <scope>NUCLEOTIDE SEQUENCE [LARGE SCALE GENOMIC DNA]</scope>
    <source>
        <strain evidence="1 2">MKL-02</strain>
    </source>
</reference>
<dbReference type="AlphaFoldDB" id="A0A6I3IGC4"/>
<accession>A0A6I3IGC4</accession>
<dbReference type="Proteomes" id="UP000431092">
    <property type="component" value="Unassembled WGS sequence"/>
</dbReference>
<protein>
    <submittedName>
        <fullName evidence="1">PAC2 family protein</fullName>
    </submittedName>
</protein>
<comment type="caution">
    <text evidence="1">The sequence shown here is derived from an EMBL/GenBank/DDBJ whole genome shotgun (WGS) entry which is preliminary data.</text>
</comment>
<dbReference type="Pfam" id="PF09754">
    <property type="entry name" value="PAC2"/>
    <property type="match status" value="1"/>
</dbReference>
<dbReference type="Gene3D" id="1.10.287.100">
    <property type="match status" value="1"/>
</dbReference>
<dbReference type="InterPro" id="IPR008492">
    <property type="entry name" value="Rv2714-like"/>
</dbReference>
<dbReference type="RefSeq" id="WP_288798353.1">
    <property type="nucleotide sequence ID" value="NZ_WLVL01000023.1"/>
</dbReference>
<dbReference type="EMBL" id="WLVL01000023">
    <property type="protein sequence ID" value="MTB71703.1"/>
    <property type="molecule type" value="Genomic_DNA"/>
</dbReference>
<organism evidence="1 2">
    <name type="scientific">Arsenicicoccus cauae</name>
    <dbReference type="NCBI Taxonomy" id="2663847"/>
    <lineage>
        <taxon>Bacteria</taxon>
        <taxon>Bacillati</taxon>
        <taxon>Actinomycetota</taxon>
        <taxon>Actinomycetes</taxon>
        <taxon>Micrococcales</taxon>
        <taxon>Intrasporangiaceae</taxon>
        <taxon>Arsenicicoccus</taxon>
    </lineage>
</organism>
<sequence length="304" mass="32809">MQDPTGLYRFETDCDPTHMRASSLVVAMGAFIDAGHTGKLISDHLLGALDHSVVASFDVDQMLDYRGRRPLMTFDRDRYMAYDDPAIVLYRVLDVDGTPFLLLTGPEPDYQWERMTEAVRGLVRTFGVSLTVSVHGIPMGVPHTRPIGLTAHASDAALIPDNNPVFGEVQVPASFASLLELRLGESGYDTIGFSVHVPHYLAQTDFADAALTGLRAVSGATGLALPTAELAAVAGANREAIDSEIGGSEEVLQVVRALEGQYDQWTRGLDRPTLLAPSIGELPTADEIGAEFEQFLRTHSDGEG</sequence>
<dbReference type="InterPro" id="IPR038389">
    <property type="entry name" value="PSMG2_sf"/>
</dbReference>
<dbReference type="InterPro" id="IPR019151">
    <property type="entry name" value="Proteasome_assmbl_chaperone_2"/>
</dbReference>
<dbReference type="SUPFAM" id="SSF159659">
    <property type="entry name" value="Cgl1923-like"/>
    <property type="match status" value="1"/>
</dbReference>
<proteinExistence type="predicted"/>
<dbReference type="Gene3D" id="3.40.50.10900">
    <property type="entry name" value="PAC-like subunit"/>
    <property type="match status" value="1"/>
</dbReference>
<gene>
    <name evidence="1" type="ORF">GGG17_06915</name>
</gene>
<keyword evidence="2" id="KW-1185">Reference proteome</keyword>
<evidence type="ECO:0000313" key="2">
    <source>
        <dbReference type="Proteomes" id="UP000431092"/>
    </source>
</evidence>